<dbReference type="GO" id="GO:0006508">
    <property type="term" value="P:proteolysis"/>
    <property type="evidence" value="ECO:0007669"/>
    <property type="project" value="UniProtKB-KW"/>
</dbReference>
<feature type="region of interest" description="Disordered" evidence="8">
    <location>
        <begin position="417"/>
        <end position="447"/>
    </location>
</feature>
<evidence type="ECO:0000256" key="8">
    <source>
        <dbReference type="SAM" id="MobiDB-lite"/>
    </source>
</evidence>
<keyword evidence="5" id="KW-0833">Ubl conjugation pathway</keyword>
<feature type="region of interest" description="Disordered" evidence="8">
    <location>
        <begin position="1003"/>
        <end position="1070"/>
    </location>
</feature>
<feature type="region of interest" description="Disordered" evidence="8">
    <location>
        <begin position="212"/>
        <end position="258"/>
    </location>
</feature>
<organism evidence="11 12">
    <name type="scientific">Elsinoe batatas</name>
    <dbReference type="NCBI Taxonomy" id="2601811"/>
    <lineage>
        <taxon>Eukaryota</taxon>
        <taxon>Fungi</taxon>
        <taxon>Dikarya</taxon>
        <taxon>Ascomycota</taxon>
        <taxon>Pezizomycotina</taxon>
        <taxon>Dothideomycetes</taxon>
        <taxon>Dothideomycetidae</taxon>
        <taxon>Myriangiales</taxon>
        <taxon>Elsinoaceae</taxon>
        <taxon>Elsinoe</taxon>
    </lineage>
</organism>
<feature type="domain" description="USP" evidence="9">
    <location>
        <begin position="636"/>
        <end position="1462"/>
    </location>
</feature>
<evidence type="ECO:0000256" key="5">
    <source>
        <dbReference type="ARBA" id="ARBA00022786"/>
    </source>
</evidence>
<dbReference type="EMBL" id="JAESVG020000009">
    <property type="protein sequence ID" value="KAG8624387.1"/>
    <property type="molecule type" value="Genomic_DNA"/>
</dbReference>
<dbReference type="CDD" id="cd02674">
    <property type="entry name" value="Peptidase_C19R"/>
    <property type="match status" value="1"/>
</dbReference>
<feature type="compositionally biased region" description="Low complexity" evidence="8">
    <location>
        <begin position="234"/>
        <end position="244"/>
    </location>
</feature>
<dbReference type="PROSITE" id="PS50235">
    <property type="entry name" value="USP_3"/>
    <property type="match status" value="1"/>
</dbReference>
<dbReference type="InterPro" id="IPR006615">
    <property type="entry name" value="Pept_C19_DUSP"/>
</dbReference>
<evidence type="ECO:0000313" key="12">
    <source>
        <dbReference type="Proteomes" id="UP000809789"/>
    </source>
</evidence>
<evidence type="ECO:0000313" key="11">
    <source>
        <dbReference type="EMBL" id="KAG8624387.1"/>
    </source>
</evidence>
<dbReference type="OrthoDB" id="952271at2759"/>
<dbReference type="InterPro" id="IPR018200">
    <property type="entry name" value="USP_CS"/>
</dbReference>
<comment type="caution">
    <text evidence="11">The sequence shown here is derived from an EMBL/GenBank/DDBJ whole genome shotgun (WGS) entry which is preliminary data.</text>
</comment>
<feature type="region of interest" description="Disordered" evidence="8">
    <location>
        <begin position="87"/>
        <end position="196"/>
    </location>
</feature>
<dbReference type="Pfam" id="PF00443">
    <property type="entry name" value="UCH"/>
    <property type="match status" value="1"/>
</dbReference>
<feature type="compositionally biased region" description="Polar residues" evidence="8">
    <location>
        <begin position="155"/>
        <end position="177"/>
    </location>
</feature>
<keyword evidence="6" id="KW-0378">Hydrolase</keyword>
<dbReference type="PANTHER" id="PTHR21646">
    <property type="entry name" value="UBIQUITIN CARBOXYL-TERMINAL HYDROLASE"/>
    <property type="match status" value="1"/>
</dbReference>
<dbReference type="Gene3D" id="3.90.70.10">
    <property type="entry name" value="Cysteine proteinases"/>
    <property type="match status" value="2"/>
</dbReference>
<reference evidence="11" key="1">
    <citation type="submission" date="2021-07" db="EMBL/GenBank/DDBJ databases">
        <title>Elsinoe batatas strain:CRI-CJ2 Genome sequencing and assembly.</title>
        <authorList>
            <person name="Huang L."/>
        </authorList>
    </citation>
    <scope>NUCLEOTIDE SEQUENCE</scope>
    <source>
        <strain evidence="11">CRI-CJ2</strain>
    </source>
</reference>
<name>A0A8K0KVN8_9PEZI</name>
<evidence type="ECO:0000256" key="4">
    <source>
        <dbReference type="ARBA" id="ARBA00022670"/>
    </source>
</evidence>
<dbReference type="SMART" id="SM00695">
    <property type="entry name" value="DUSP"/>
    <property type="match status" value="1"/>
</dbReference>
<proteinExistence type="inferred from homology"/>
<dbReference type="InterPro" id="IPR001394">
    <property type="entry name" value="Peptidase_C19_UCH"/>
</dbReference>
<feature type="compositionally biased region" description="Acidic residues" evidence="8">
    <location>
        <begin position="1614"/>
        <end position="1623"/>
    </location>
</feature>
<keyword evidence="7" id="KW-0788">Thiol protease</keyword>
<dbReference type="InterPro" id="IPR038765">
    <property type="entry name" value="Papain-like_cys_pep_sf"/>
</dbReference>
<dbReference type="InterPro" id="IPR028889">
    <property type="entry name" value="USP"/>
</dbReference>
<dbReference type="InterPro" id="IPR050185">
    <property type="entry name" value="Ub_carboxyl-term_hydrolase"/>
</dbReference>
<feature type="compositionally biased region" description="Gly residues" evidence="8">
    <location>
        <begin position="1559"/>
        <end position="1569"/>
    </location>
</feature>
<feature type="compositionally biased region" description="Basic and acidic residues" evidence="8">
    <location>
        <begin position="1026"/>
        <end position="1036"/>
    </location>
</feature>
<feature type="compositionally biased region" description="Polar residues" evidence="8">
    <location>
        <begin position="1003"/>
        <end position="1022"/>
    </location>
</feature>
<dbReference type="Pfam" id="PF06337">
    <property type="entry name" value="DUSP"/>
    <property type="match status" value="1"/>
</dbReference>
<dbReference type="EC" id="3.4.19.12" evidence="3"/>
<dbReference type="SUPFAM" id="SSF143791">
    <property type="entry name" value="DUSP-like"/>
    <property type="match status" value="1"/>
</dbReference>
<feature type="region of interest" description="Disordered" evidence="8">
    <location>
        <begin position="494"/>
        <end position="525"/>
    </location>
</feature>
<feature type="compositionally biased region" description="Polar residues" evidence="8">
    <location>
        <begin position="1124"/>
        <end position="1141"/>
    </location>
</feature>
<feature type="region of interest" description="Disordered" evidence="8">
    <location>
        <begin position="588"/>
        <end position="633"/>
    </location>
</feature>
<feature type="compositionally biased region" description="Basic and acidic residues" evidence="8">
    <location>
        <begin position="1638"/>
        <end position="1659"/>
    </location>
</feature>
<dbReference type="Gene3D" id="3.30.2230.10">
    <property type="entry name" value="DUSP-like"/>
    <property type="match status" value="1"/>
</dbReference>
<dbReference type="PANTHER" id="PTHR21646:SF24">
    <property type="entry name" value="UBIQUITIN CARBOXYL-TERMINAL HYDROLASE"/>
    <property type="match status" value="1"/>
</dbReference>
<feature type="compositionally biased region" description="Gly residues" evidence="8">
    <location>
        <begin position="1579"/>
        <end position="1588"/>
    </location>
</feature>
<sequence>MITIKQASSRQFIVGQSIAKLTSQSLQRSPKFGQKFQPAGPARRTALQITHHSLRQTFKHPSNPSGLPSLASSILCCRIKLPAIPKRVRPPSAIHSSNTTPPHPSPEPPKSRAALTLAATTASHPKKRKTTPSTTATPTGISLFAPEVLHPDRQPSPSLGSSSPAQPTNGLGSTSAPSSPPHADTAGPVSGHRSFLDGIDAAADSPSEAYAALTLGGSGTGSGIEDMREEGRRSASPAKRSAAAMEGEESEVEMVTTQGEDPAIVDERISRVREISNTSIEEGEEGYILAADWLKRVQARSSEGKGKSGQQETAGPIGPVDNSAIVPEGAFQGPHLKFDKGDVTFIPIKPQLERTEDYEVLPKAAWDLIVGWYGIADQQLPIVRFAKDTAPPGSTATNIQYEIYPPVFTVRKMLSAADKSARPPSPPGTNNPSQANTVQTTPEREAQAVKLVASRQDRYQTFLARCKRAAGVPLEHKVRPWKQINTSQVVVNPTTASRPGILTPAASRTNSPGAEESTQSISSSLPSLVVDRSEFDTFEEGTSIEIVDIKDETGNPKYNGGGSITLDVVGLIEDLTLILEEQVRGPAGGEFVSDTKRTKKKNEEAKAVSAQDSDTSTSGPVTRGRARKSARSRGTVGLQNLGNTCYMNSALQCISRIEELAWFFLSNKWKQEINGDNPLGYHGNMARAYADFLAGLHKEGQGTFTPRQFKNALANAQPMFSGYGQQDSQEFLSFLVDALHEDLNRIHKKPYLENPDSDDRKVHDPNYITELGEKYRENHRARNNSIAMDLFSGFYKNRMDCPECKKVSITFDPYSLLTLQLPIETTWQHKVIYIPNEGEASLRMVDVDKSASIRNFKQRFADKVGAKAENLFVAEFFSQRLYKVWKDTEQVSEIADNDKIAVFELDHAPTNISKTKSSQYRSFSSPRSEDIPDMDSPLADYMAVTVVNRTRNSTYWNPTYEPLIVMVSREEAKDYDLILKKILAQVAKYTSRNILSEDAALPTQQTISRKSSDSGLTSNTESPEPVDAKLSDRSVPSEDDYVNVSMRDGSSPPAAASNDTPEVLRPGTQIPNGLRSLFKVGYFASVNGDMNCTGNTGTIEAAPMFERVNYNTSRRSSVASATSIQSGQSGSTEHSTASARSQTLSITADDYDESAATLLTGHNSDRWAGDVHSDSDQSNFVQPTDTMEDSFKSGNRRKHERTRKGRRGNKRAMQKTYGKKGQRLAARKAENVRSFPPRSPSGPNASDDPYYIKLGEGIVLDWTDEGWDALFGGTIRSPDERGYGLIDEKTLPVAKDPELDAKLAKRQRRKKDGISLDDCFAETARTETLSEENAWYCNRCKELRRADKTLEIWTAPDILVVHLKRFSGERYRRDKVDVLVEFPTEGLDLSSRVGLQEDGKEYLYDLFAVDNHYGGLGGGHYTAYARNFWDGNWYDFNDSMVSQTSPTSVVTTAAYLLFYRRRSDKPLGPPYLQALVTEARAAADASDDDPIDAFAGAGRTLAGSTANEQKKSDPTTRLLLPGPKKSDPLYDPVPKDGAPIGTCDGRAMQGPIRPPALGGDAGWGFGGLDGTDDADGNEEGAGGAGGAGSDADSMNPEMGEGDGEGRGGFILGEPEGDQEEMGEMEGVVRSVEFLGDGEECREGSGDRNGDGDRDGRADDIGDEVEG</sequence>
<feature type="compositionally biased region" description="Polar residues" evidence="8">
    <location>
        <begin position="430"/>
        <end position="441"/>
    </location>
</feature>
<accession>A0A8K0KVN8</accession>
<dbReference type="SUPFAM" id="SSF54001">
    <property type="entry name" value="Cysteine proteinases"/>
    <property type="match status" value="1"/>
</dbReference>
<feature type="region of interest" description="Disordered" evidence="8">
    <location>
        <begin position="1119"/>
        <end position="1141"/>
    </location>
</feature>
<comment type="similarity">
    <text evidence="2">Belongs to the peptidase C19 family.</text>
</comment>
<evidence type="ECO:0000259" key="10">
    <source>
        <dbReference type="PROSITE" id="PS51283"/>
    </source>
</evidence>
<feature type="region of interest" description="Disordered" evidence="8">
    <location>
        <begin position="1557"/>
        <end position="1666"/>
    </location>
</feature>
<evidence type="ECO:0000256" key="3">
    <source>
        <dbReference type="ARBA" id="ARBA00012759"/>
    </source>
</evidence>
<dbReference type="PROSITE" id="PS00973">
    <property type="entry name" value="USP_2"/>
    <property type="match status" value="1"/>
</dbReference>
<feature type="compositionally biased region" description="Low complexity" evidence="8">
    <location>
        <begin position="111"/>
        <end position="122"/>
    </location>
</feature>
<feature type="domain" description="DUSP" evidence="10">
    <location>
        <begin position="263"/>
        <end position="387"/>
    </location>
</feature>
<feature type="compositionally biased region" description="Basic and acidic residues" evidence="8">
    <location>
        <begin position="1166"/>
        <end position="1175"/>
    </location>
</feature>
<evidence type="ECO:0000256" key="6">
    <source>
        <dbReference type="ARBA" id="ARBA00022801"/>
    </source>
</evidence>
<keyword evidence="4" id="KW-0645">Protease</keyword>
<feature type="compositionally biased region" description="Basic and acidic residues" evidence="8">
    <location>
        <begin position="593"/>
        <end position="606"/>
    </location>
</feature>
<evidence type="ECO:0000256" key="2">
    <source>
        <dbReference type="ARBA" id="ARBA00009085"/>
    </source>
</evidence>
<feature type="compositionally biased region" description="Basic residues" evidence="8">
    <location>
        <begin position="1194"/>
        <end position="1226"/>
    </location>
</feature>
<dbReference type="GO" id="GO:0016579">
    <property type="term" value="P:protein deubiquitination"/>
    <property type="evidence" value="ECO:0007669"/>
    <property type="project" value="InterPro"/>
</dbReference>
<dbReference type="InterPro" id="IPR035927">
    <property type="entry name" value="DUSP-like_sf"/>
</dbReference>
<dbReference type="Proteomes" id="UP000809789">
    <property type="component" value="Unassembled WGS sequence"/>
</dbReference>
<feature type="compositionally biased region" description="Polar residues" evidence="8">
    <location>
        <begin position="1176"/>
        <end position="1185"/>
    </location>
</feature>
<evidence type="ECO:0000256" key="7">
    <source>
        <dbReference type="ARBA" id="ARBA00022807"/>
    </source>
</evidence>
<dbReference type="GO" id="GO:0004843">
    <property type="term" value="F:cysteine-type deubiquitinase activity"/>
    <property type="evidence" value="ECO:0007669"/>
    <property type="project" value="UniProtKB-EC"/>
</dbReference>
<evidence type="ECO:0000259" key="9">
    <source>
        <dbReference type="PROSITE" id="PS50235"/>
    </source>
</evidence>
<feature type="region of interest" description="Disordered" evidence="8">
    <location>
        <begin position="1486"/>
        <end position="1541"/>
    </location>
</feature>
<comment type="catalytic activity">
    <reaction evidence="1">
        <text>Thiol-dependent hydrolysis of ester, thioester, amide, peptide and isopeptide bonds formed by the C-terminal Gly of ubiquitin (a 76-residue protein attached to proteins as an intracellular targeting signal).</text>
        <dbReference type="EC" id="3.4.19.12"/>
    </reaction>
</comment>
<feature type="compositionally biased region" description="Polar residues" evidence="8">
    <location>
        <begin position="610"/>
        <end position="620"/>
    </location>
</feature>
<gene>
    <name evidence="11" type="ORF">KVT40_007454</name>
</gene>
<keyword evidence="12" id="KW-1185">Reference proteome</keyword>
<dbReference type="PROSITE" id="PS00972">
    <property type="entry name" value="USP_1"/>
    <property type="match status" value="1"/>
</dbReference>
<dbReference type="PROSITE" id="PS51283">
    <property type="entry name" value="DUSP"/>
    <property type="match status" value="1"/>
</dbReference>
<feature type="region of interest" description="Disordered" evidence="8">
    <location>
        <begin position="1166"/>
        <end position="1248"/>
    </location>
</feature>
<protein>
    <recommendedName>
        <fullName evidence="3">ubiquitinyl hydrolase 1</fullName>
        <ecNumber evidence="3">3.4.19.12</ecNumber>
    </recommendedName>
</protein>
<evidence type="ECO:0000256" key="1">
    <source>
        <dbReference type="ARBA" id="ARBA00000707"/>
    </source>
</evidence>